<dbReference type="Proteomes" id="UP000001811">
    <property type="component" value="Chromosome X"/>
</dbReference>
<evidence type="ECO:0000313" key="12">
    <source>
        <dbReference type="Proteomes" id="UP000001811"/>
    </source>
</evidence>
<name>G1U371_RABIT</name>
<evidence type="ECO:0000259" key="10">
    <source>
        <dbReference type="PROSITE" id="PS50102"/>
    </source>
</evidence>
<evidence type="ECO:0000256" key="4">
    <source>
        <dbReference type="ARBA" id="ARBA00022490"/>
    </source>
</evidence>
<dbReference type="Ensembl" id="ENSOCUT00000029295.2">
    <property type="protein sequence ID" value="ENSOCUP00000023829.2"/>
    <property type="gene ID" value="ENSOCUG00000025252.2"/>
</dbReference>
<feature type="region of interest" description="Disordered" evidence="9">
    <location>
        <begin position="244"/>
        <end position="273"/>
    </location>
</feature>
<keyword evidence="7" id="KW-0539">Nucleus</keyword>
<evidence type="ECO:0000256" key="2">
    <source>
        <dbReference type="ARBA" id="ARBA00004496"/>
    </source>
</evidence>
<dbReference type="InParanoid" id="G1U371"/>
<evidence type="ECO:0000256" key="8">
    <source>
        <dbReference type="PROSITE-ProRule" id="PRU00176"/>
    </source>
</evidence>
<dbReference type="GO" id="GO:0005654">
    <property type="term" value="C:nucleoplasm"/>
    <property type="evidence" value="ECO:0007669"/>
    <property type="project" value="TreeGrafter"/>
</dbReference>
<dbReference type="AlphaFoldDB" id="G1U371"/>
<evidence type="ECO:0000256" key="9">
    <source>
        <dbReference type="SAM" id="MobiDB-lite"/>
    </source>
</evidence>
<evidence type="ECO:0000256" key="1">
    <source>
        <dbReference type="ARBA" id="ARBA00004123"/>
    </source>
</evidence>
<keyword evidence="6 8" id="KW-0694">RNA-binding</keyword>
<dbReference type="PROSITE" id="PS50102">
    <property type="entry name" value="RRM"/>
    <property type="match status" value="2"/>
</dbReference>
<accession>G1U371</accession>
<protein>
    <recommendedName>
        <fullName evidence="10">RRM domain-containing protein</fullName>
    </recommendedName>
</protein>
<dbReference type="SMR" id="G1U371"/>
<dbReference type="InterPro" id="IPR012677">
    <property type="entry name" value="Nucleotide-bd_a/b_plait_sf"/>
</dbReference>
<dbReference type="PANTHER" id="PTHR48033:SF14">
    <property type="entry name" value="MCG53108"/>
    <property type="match status" value="1"/>
</dbReference>
<dbReference type="FunFam" id="3.30.70.330:FF:000030">
    <property type="entry name" value="Heterogeneous nuclear ribonucleoprotein d0 isoform"/>
    <property type="match status" value="1"/>
</dbReference>
<dbReference type="SMART" id="SM00360">
    <property type="entry name" value="RRM"/>
    <property type="match status" value="2"/>
</dbReference>
<evidence type="ECO:0000256" key="6">
    <source>
        <dbReference type="ARBA" id="ARBA00022884"/>
    </source>
</evidence>
<dbReference type="STRING" id="9986.ENSOCUP00000023829"/>
<dbReference type="GO" id="GO:0005737">
    <property type="term" value="C:cytoplasm"/>
    <property type="evidence" value="ECO:0007669"/>
    <property type="project" value="UniProtKB-SubCell"/>
</dbReference>
<comment type="subcellular location">
    <subcellularLocation>
        <location evidence="2">Cytoplasm</location>
    </subcellularLocation>
    <subcellularLocation>
        <location evidence="1">Nucleus</location>
    </subcellularLocation>
</comment>
<dbReference type="InterPro" id="IPR000504">
    <property type="entry name" value="RRM_dom"/>
</dbReference>
<dbReference type="GO" id="GO:0008143">
    <property type="term" value="F:poly(A) binding"/>
    <property type="evidence" value="ECO:0007669"/>
    <property type="project" value="TreeGrafter"/>
</dbReference>
<reference evidence="11" key="3">
    <citation type="submission" date="2025-09" db="UniProtKB">
        <authorList>
            <consortium name="Ensembl"/>
        </authorList>
    </citation>
    <scope>IDENTIFICATION</scope>
    <source>
        <strain evidence="11">Thorbecke</strain>
    </source>
</reference>
<dbReference type="PaxDb" id="9986-ENSOCUP00000023400"/>
<proteinExistence type="predicted"/>
<evidence type="ECO:0000313" key="11">
    <source>
        <dbReference type="Ensembl" id="ENSOCUP00000023829.2"/>
    </source>
</evidence>
<keyword evidence="5" id="KW-0677">Repeat</keyword>
<keyword evidence="4" id="KW-0963">Cytoplasm</keyword>
<dbReference type="GO" id="GO:0010468">
    <property type="term" value="P:regulation of gene expression"/>
    <property type="evidence" value="ECO:0007669"/>
    <property type="project" value="TreeGrafter"/>
</dbReference>
<dbReference type="GO" id="GO:0000785">
    <property type="term" value="C:chromatin"/>
    <property type="evidence" value="ECO:0007669"/>
    <property type="project" value="TreeGrafter"/>
</dbReference>
<dbReference type="InterPro" id="IPR035979">
    <property type="entry name" value="RBD_domain_sf"/>
</dbReference>
<dbReference type="GeneTree" id="ENSGT00940000154426"/>
<organism evidence="11 12">
    <name type="scientific">Oryctolagus cuniculus</name>
    <name type="common">Rabbit</name>
    <dbReference type="NCBI Taxonomy" id="9986"/>
    <lineage>
        <taxon>Eukaryota</taxon>
        <taxon>Metazoa</taxon>
        <taxon>Chordata</taxon>
        <taxon>Craniata</taxon>
        <taxon>Vertebrata</taxon>
        <taxon>Euteleostomi</taxon>
        <taxon>Mammalia</taxon>
        <taxon>Eutheria</taxon>
        <taxon>Euarchontoglires</taxon>
        <taxon>Glires</taxon>
        <taxon>Lagomorpha</taxon>
        <taxon>Leporidae</taxon>
        <taxon>Oryctolagus</taxon>
    </lineage>
</organism>
<evidence type="ECO:0000256" key="3">
    <source>
        <dbReference type="ARBA" id="ARBA00022481"/>
    </source>
</evidence>
<dbReference type="SUPFAM" id="SSF54928">
    <property type="entry name" value="RNA-binding domain, RBD"/>
    <property type="match status" value="2"/>
</dbReference>
<keyword evidence="12" id="KW-1185">Reference proteome</keyword>
<dbReference type="Pfam" id="PF00076">
    <property type="entry name" value="RRM_1"/>
    <property type="match status" value="2"/>
</dbReference>
<reference evidence="11 12" key="1">
    <citation type="journal article" date="2011" name="Nature">
        <title>A high-resolution map of human evolutionary constraint using 29 mammals.</title>
        <authorList>
            <person name="Lindblad-Toh K."/>
            <person name="Garber M."/>
            <person name="Zuk O."/>
            <person name="Lin M.F."/>
            <person name="Parker B.J."/>
            <person name="Washietl S."/>
            <person name="Kheradpour P."/>
            <person name="Ernst J."/>
            <person name="Jordan G."/>
            <person name="Mauceli E."/>
            <person name="Ward L.D."/>
            <person name="Lowe C.B."/>
            <person name="Holloway A.K."/>
            <person name="Clamp M."/>
            <person name="Gnerre S."/>
            <person name="Alfoldi J."/>
            <person name="Beal K."/>
            <person name="Chang J."/>
            <person name="Clawson H."/>
            <person name="Cuff J."/>
            <person name="Di Palma F."/>
            <person name="Fitzgerald S."/>
            <person name="Flicek P."/>
            <person name="Guttman M."/>
            <person name="Hubisz M.J."/>
            <person name="Jaffe D.B."/>
            <person name="Jungreis I."/>
            <person name="Kent W.J."/>
            <person name="Kostka D."/>
            <person name="Lara M."/>
            <person name="Martins A.L."/>
            <person name="Massingham T."/>
            <person name="Moltke I."/>
            <person name="Raney B.J."/>
            <person name="Rasmussen M.D."/>
            <person name="Robinson J."/>
            <person name="Stark A."/>
            <person name="Vilella A.J."/>
            <person name="Wen J."/>
            <person name="Xie X."/>
            <person name="Zody M.C."/>
            <person name="Baldwin J."/>
            <person name="Bloom T."/>
            <person name="Chin C.W."/>
            <person name="Heiman D."/>
            <person name="Nicol R."/>
            <person name="Nusbaum C."/>
            <person name="Young S."/>
            <person name="Wilkinson J."/>
            <person name="Worley K.C."/>
            <person name="Kovar C.L."/>
            <person name="Muzny D.M."/>
            <person name="Gibbs R.A."/>
            <person name="Cree A."/>
            <person name="Dihn H.H."/>
            <person name="Fowler G."/>
            <person name="Jhangiani S."/>
            <person name="Joshi V."/>
            <person name="Lee S."/>
            <person name="Lewis L.R."/>
            <person name="Nazareth L.V."/>
            <person name="Okwuonu G."/>
            <person name="Santibanez J."/>
            <person name="Warren W.C."/>
            <person name="Mardis E.R."/>
            <person name="Weinstock G.M."/>
            <person name="Wilson R.K."/>
            <person name="Delehaunty K."/>
            <person name="Dooling D."/>
            <person name="Fronik C."/>
            <person name="Fulton L."/>
            <person name="Fulton B."/>
            <person name="Graves T."/>
            <person name="Minx P."/>
            <person name="Sodergren E."/>
            <person name="Birney E."/>
            <person name="Margulies E.H."/>
            <person name="Herrero J."/>
            <person name="Green E.D."/>
            <person name="Haussler D."/>
            <person name="Siepel A."/>
            <person name="Goldman N."/>
            <person name="Pollard K.S."/>
            <person name="Pedersen J.S."/>
            <person name="Lander E.S."/>
            <person name="Kellis M."/>
        </authorList>
    </citation>
    <scope>NUCLEOTIDE SEQUENCE [LARGE SCALE GENOMIC DNA]</scope>
    <source>
        <strain evidence="11 12">Thorbecke inbred</strain>
    </source>
</reference>
<feature type="domain" description="RRM" evidence="10">
    <location>
        <begin position="71"/>
        <end position="148"/>
    </location>
</feature>
<dbReference type="Gene3D" id="3.30.70.330">
    <property type="match status" value="2"/>
</dbReference>
<dbReference type="PANTHER" id="PTHR48033">
    <property type="entry name" value="RNA-BINDING (RRM/RBD/RNP MOTIFS) FAMILY PROTEIN"/>
    <property type="match status" value="1"/>
</dbReference>
<evidence type="ECO:0000256" key="5">
    <source>
        <dbReference type="ARBA" id="ARBA00022737"/>
    </source>
</evidence>
<dbReference type="HOGENOM" id="CLU_012062_1_1_1"/>
<dbReference type="GO" id="GO:0034046">
    <property type="term" value="F:poly(G) binding"/>
    <property type="evidence" value="ECO:0007669"/>
    <property type="project" value="TreeGrafter"/>
</dbReference>
<keyword evidence="3" id="KW-0488">Methylation</keyword>
<dbReference type="EMBL" id="AAGW02046296">
    <property type="status" value="NOT_ANNOTATED_CDS"/>
    <property type="molecule type" value="Genomic_DNA"/>
</dbReference>
<sequence>MLVSSLPVAELPYSTSSLPSCRTATHFANIAVMAAQRGTLDAISFALSKLEEEKLPEGFRIEATKTQQDDNKLFVGGLPYNISKETLLNYLSQFGEILDIMIKLNPDTGLSKGFGFVLFKDSAAVEKVLQVKEHKLDGRKIDIKRARAMEPKFPRKKVFVGGLNPHTSEVKIREYFGNFGEIESIELPVCPRTKTRQAFCFITYTSEIPVRKLLETRYHLVGSGRCEIKIAAVTENRRCPHKGGRDFPFVGSHSTRGGGFKSNQNYQKEKNET</sequence>
<evidence type="ECO:0000256" key="7">
    <source>
        <dbReference type="ARBA" id="ARBA00023242"/>
    </source>
</evidence>
<reference evidence="11" key="2">
    <citation type="submission" date="2025-08" db="UniProtKB">
        <authorList>
            <consortium name="Ensembl"/>
        </authorList>
    </citation>
    <scope>IDENTIFICATION</scope>
    <source>
        <strain evidence="11">Thorbecke</strain>
    </source>
</reference>
<dbReference type="Bgee" id="ENSOCUG00000025252">
    <property type="expression patterns" value="Expressed in testis"/>
</dbReference>
<feature type="domain" description="RRM" evidence="10">
    <location>
        <begin position="156"/>
        <end position="235"/>
    </location>
</feature>